<comment type="function">
    <text evidence="7">Single strand-specific metallo-endoribonuclease involved in late-stage 70S ribosome quality control and in maturation of the 3' terminus of the 16S rRNA.</text>
</comment>
<dbReference type="EC" id="3.1.-.-" evidence="7"/>
<keyword evidence="5 7" id="KW-0378">Hydrolase</keyword>
<dbReference type="GO" id="GO:0008270">
    <property type="term" value="F:zinc ion binding"/>
    <property type="evidence" value="ECO:0007669"/>
    <property type="project" value="UniProtKB-UniRule"/>
</dbReference>
<dbReference type="Gene3D" id="3.40.390.30">
    <property type="entry name" value="Metalloproteases ('zincins'), catalytic domain"/>
    <property type="match status" value="1"/>
</dbReference>
<evidence type="ECO:0000256" key="2">
    <source>
        <dbReference type="ARBA" id="ARBA00022722"/>
    </source>
</evidence>
<gene>
    <name evidence="7 8" type="primary">ybeY</name>
    <name evidence="8" type="ORF">B9J77_00160</name>
</gene>
<keyword evidence="2 7" id="KW-0540">Nuclease</keyword>
<evidence type="ECO:0000313" key="9">
    <source>
        <dbReference type="Proteomes" id="UP000266287"/>
    </source>
</evidence>
<evidence type="ECO:0000256" key="4">
    <source>
        <dbReference type="ARBA" id="ARBA00022759"/>
    </source>
</evidence>
<dbReference type="PANTHER" id="PTHR46986:SF1">
    <property type="entry name" value="ENDORIBONUCLEASE YBEY, CHLOROPLASTIC"/>
    <property type="match status" value="1"/>
</dbReference>
<keyword evidence="7" id="KW-0698">rRNA processing</keyword>
<evidence type="ECO:0000313" key="8">
    <source>
        <dbReference type="EMBL" id="RII00992.1"/>
    </source>
</evidence>
<dbReference type="SUPFAM" id="SSF55486">
    <property type="entry name" value="Metalloproteases ('zincins'), catalytic domain"/>
    <property type="match status" value="1"/>
</dbReference>
<reference evidence="8 9" key="1">
    <citation type="submission" date="2018-08" db="EMBL/GenBank/DDBJ databases">
        <title>Draft genome of candidate division NPL-UPA2 bacterium Unc8 that adapted to ultra-basic serpentinizing groundwater.</title>
        <authorList>
            <person name="Ishii S."/>
            <person name="Suzuki S."/>
            <person name="Nealson K.H."/>
        </authorList>
    </citation>
    <scope>NUCLEOTIDE SEQUENCE [LARGE SCALE GENOMIC DNA]</scope>
    <source>
        <strain evidence="8">Unc8</strain>
    </source>
</reference>
<evidence type="ECO:0000256" key="7">
    <source>
        <dbReference type="HAMAP-Rule" id="MF_00009"/>
    </source>
</evidence>
<keyword evidence="6 7" id="KW-0862">Zinc</keyword>
<dbReference type="GO" id="GO:0004222">
    <property type="term" value="F:metalloendopeptidase activity"/>
    <property type="evidence" value="ECO:0007669"/>
    <property type="project" value="InterPro"/>
</dbReference>
<dbReference type="InterPro" id="IPR020549">
    <property type="entry name" value="YbeY_CS"/>
</dbReference>
<dbReference type="GO" id="GO:0006364">
    <property type="term" value="P:rRNA processing"/>
    <property type="evidence" value="ECO:0007669"/>
    <property type="project" value="UniProtKB-UniRule"/>
</dbReference>
<dbReference type="GO" id="GO:0004521">
    <property type="term" value="F:RNA endonuclease activity"/>
    <property type="evidence" value="ECO:0007669"/>
    <property type="project" value="UniProtKB-UniRule"/>
</dbReference>
<keyword evidence="7" id="KW-0963">Cytoplasm</keyword>
<evidence type="ECO:0000256" key="1">
    <source>
        <dbReference type="ARBA" id="ARBA00010875"/>
    </source>
</evidence>
<dbReference type="GO" id="GO:0005737">
    <property type="term" value="C:cytoplasm"/>
    <property type="evidence" value="ECO:0007669"/>
    <property type="project" value="UniProtKB-SubCell"/>
</dbReference>
<proteinExistence type="inferred from homology"/>
<comment type="subcellular location">
    <subcellularLocation>
        <location evidence="7">Cytoplasm</location>
    </subcellularLocation>
</comment>
<keyword evidence="3 7" id="KW-0479">Metal-binding</keyword>
<feature type="binding site" evidence="7">
    <location>
        <position position="122"/>
    </location>
    <ligand>
        <name>Zn(2+)</name>
        <dbReference type="ChEBI" id="CHEBI:29105"/>
        <note>catalytic</note>
    </ligand>
</feature>
<keyword evidence="7" id="KW-0690">Ribosome biogenesis</keyword>
<comment type="similarity">
    <text evidence="1 7">Belongs to the endoribonuclease YbeY family.</text>
</comment>
<dbReference type="Pfam" id="PF02130">
    <property type="entry name" value="YbeY"/>
    <property type="match status" value="1"/>
</dbReference>
<protein>
    <recommendedName>
        <fullName evidence="7">Endoribonuclease YbeY</fullName>
        <ecNumber evidence="7">3.1.-.-</ecNumber>
    </recommendedName>
</protein>
<evidence type="ECO:0000256" key="6">
    <source>
        <dbReference type="ARBA" id="ARBA00022833"/>
    </source>
</evidence>
<evidence type="ECO:0000256" key="3">
    <source>
        <dbReference type="ARBA" id="ARBA00022723"/>
    </source>
</evidence>
<evidence type="ECO:0000256" key="5">
    <source>
        <dbReference type="ARBA" id="ARBA00022801"/>
    </source>
</evidence>
<dbReference type="PROSITE" id="PS01306">
    <property type="entry name" value="UPF0054"/>
    <property type="match status" value="1"/>
</dbReference>
<dbReference type="EMBL" id="NDHY01000001">
    <property type="protein sequence ID" value="RII00992.1"/>
    <property type="molecule type" value="Genomic_DNA"/>
</dbReference>
<dbReference type="InterPro" id="IPR023091">
    <property type="entry name" value="MetalPrtase_cat_dom_sf_prd"/>
</dbReference>
<dbReference type="PANTHER" id="PTHR46986">
    <property type="entry name" value="ENDORIBONUCLEASE YBEY, CHLOROPLASTIC"/>
    <property type="match status" value="1"/>
</dbReference>
<dbReference type="HAMAP" id="MF_00009">
    <property type="entry name" value="Endoribonucl_YbeY"/>
    <property type="match status" value="1"/>
</dbReference>
<keyword evidence="4 7" id="KW-0255">Endonuclease</keyword>
<dbReference type="AlphaFoldDB" id="A0A399G0E2"/>
<sequence length="145" mass="16506">MEVLIKNLQRAIKIEKSIIEKAARKALSCEKRQGAKVSIALVNDDRMRRLNKRYRSIDETTDVLAFAMSEGDAVGRNPELLGDVVISLPQVLKQAKKLKISFDEEVSRLLIHGILHLLGYDDQSAPQKKKMEERQEAILKELKKI</sequence>
<accession>A0A399G0E2</accession>
<dbReference type="Proteomes" id="UP000266287">
    <property type="component" value="Unassembled WGS sequence"/>
</dbReference>
<comment type="caution">
    <text evidence="8">The sequence shown here is derived from an EMBL/GenBank/DDBJ whole genome shotgun (WGS) entry which is preliminary data.</text>
</comment>
<name>A0A399G0E2_UNCN2</name>
<feature type="binding site" evidence="7">
    <location>
        <position position="112"/>
    </location>
    <ligand>
        <name>Zn(2+)</name>
        <dbReference type="ChEBI" id="CHEBI:29105"/>
        <note>catalytic</note>
    </ligand>
</feature>
<organism evidence="8 9">
    <name type="scientific">candidate division NPL-UPA2 bacterium Unc8</name>
    <dbReference type="NCBI Taxonomy" id="1980939"/>
    <lineage>
        <taxon>Bacteria</taxon>
    </lineage>
</organism>
<dbReference type="InterPro" id="IPR002036">
    <property type="entry name" value="YbeY"/>
</dbReference>
<dbReference type="NCBIfam" id="TIGR00043">
    <property type="entry name" value="rRNA maturation RNase YbeY"/>
    <property type="match status" value="1"/>
</dbReference>
<comment type="cofactor">
    <cofactor evidence="7">
        <name>Zn(2+)</name>
        <dbReference type="ChEBI" id="CHEBI:29105"/>
    </cofactor>
    <text evidence="7">Binds 1 zinc ion.</text>
</comment>
<feature type="binding site" evidence="7">
    <location>
        <position position="116"/>
    </location>
    <ligand>
        <name>Zn(2+)</name>
        <dbReference type="ChEBI" id="CHEBI:29105"/>
        <note>catalytic</note>
    </ligand>
</feature>